<proteinExistence type="inferred from homology"/>
<keyword evidence="3" id="KW-0268">Exocytosis</keyword>
<evidence type="ECO:0000313" key="9">
    <source>
        <dbReference type="EMBL" id="PAA87506.1"/>
    </source>
</evidence>
<dbReference type="PANTHER" id="PTHR16705:SF4">
    <property type="entry name" value="COMPLEXIN"/>
    <property type="match status" value="1"/>
</dbReference>
<protein>
    <recommendedName>
        <fullName evidence="11">Complexin</fullName>
    </recommendedName>
</protein>
<dbReference type="PANTHER" id="PTHR16705">
    <property type="entry name" value="COMPLEXIN"/>
    <property type="match status" value="1"/>
</dbReference>
<dbReference type="GO" id="GO:0031201">
    <property type="term" value="C:SNARE complex"/>
    <property type="evidence" value="ECO:0007669"/>
    <property type="project" value="TreeGrafter"/>
</dbReference>
<dbReference type="GO" id="GO:0046928">
    <property type="term" value="P:regulation of neurotransmitter secretion"/>
    <property type="evidence" value="ECO:0007669"/>
    <property type="project" value="TreeGrafter"/>
</dbReference>
<dbReference type="EMBL" id="NIVC01000227">
    <property type="protein sequence ID" value="PAA87506.1"/>
    <property type="molecule type" value="Genomic_DNA"/>
</dbReference>
<dbReference type="Pfam" id="PF05835">
    <property type="entry name" value="Synaphin"/>
    <property type="match status" value="1"/>
</dbReference>
<sequence>MASFIAKQLVGKQMDSVKGAVGGGEATGEDAEKLAEQQAEIAEALAEEKRKRDEKHRKMEAEREEMRQGIRDKYNIQKKEDPLSMMPPDDPAGRLGRKRKTPEELAAERDLEDEEDFTSVLPEGMRDTVKNVTAVPQKMLADAKEKCVIQ</sequence>
<comment type="caution">
    <text evidence="8">The sequence shown here is derived from an EMBL/GenBank/DDBJ whole genome shotgun (WGS) entry which is preliminary data.</text>
</comment>
<feature type="compositionally biased region" description="Basic and acidic residues" evidence="6">
    <location>
        <begin position="46"/>
        <end position="82"/>
    </location>
</feature>
<dbReference type="Proteomes" id="UP000215902">
    <property type="component" value="Unassembled WGS sequence"/>
</dbReference>
<evidence type="ECO:0000313" key="8">
    <source>
        <dbReference type="EMBL" id="PAA72867.1"/>
    </source>
</evidence>
<dbReference type="STRING" id="282301.A0A267FI97"/>
<dbReference type="EMBL" id="NIVC01001054">
    <property type="protein sequence ID" value="PAA72867.1"/>
    <property type="molecule type" value="Genomic_DNA"/>
</dbReference>
<evidence type="ECO:0008006" key="11">
    <source>
        <dbReference type="Google" id="ProtNLM"/>
    </source>
</evidence>
<dbReference type="AlphaFoldDB" id="A0A267FI97"/>
<evidence type="ECO:0000256" key="5">
    <source>
        <dbReference type="ARBA" id="ARBA00037297"/>
    </source>
</evidence>
<gene>
    <name evidence="8" type="ORF">BOX15_Mlig021573g1</name>
    <name evidence="7" type="ORF">BOX15_Mlig021573g2</name>
    <name evidence="9" type="ORF">BOX15_Mlig021573g3</name>
</gene>
<dbReference type="CDD" id="cd22740">
    <property type="entry name" value="Complexin_NTD"/>
    <property type="match status" value="1"/>
</dbReference>
<dbReference type="InterPro" id="IPR008849">
    <property type="entry name" value="Synaphin"/>
</dbReference>
<evidence type="ECO:0000313" key="10">
    <source>
        <dbReference type="Proteomes" id="UP000215902"/>
    </source>
</evidence>
<keyword evidence="4" id="KW-0532">Neurotransmitter transport</keyword>
<reference evidence="8 10" key="1">
    <citation type="submission" date="2017-06" db="EMBL/GenBank/DDBJ databases">
        <title>A platform for efficient transgenesis in Macrostomum lignano, a flatworm model organism for stem cell research.</title>
        <authorList>
            <person name="Berezikov E."/>
        </authorList>
    </citation>
    <scope>NUCLEOTIDE SEQUENCE [LARGE SCALE GENOMIC DNA]</scope>
    <source>
        <strain evidence="8">DV1</strain>
        <tissue evidence="8">Whole organism</tissue>
    </source>
</reference>
<dbReference type="Gene3D" id="1.20.5.580">
    <property type="entry name" value="Single Helix bin"/>
    <property type="match status" value="1"/>
</dbReference>
<dbReference type="EMBL" id="NIVC01001507">
    <property type="protein sequence ID" value="PAA67112.1"/>
    <property type="molecule type" value="Genomic_DNA"/>
</dbReference>
<comment type="function">
    <text evidence="5">Positively regulates a late step in synaptic vesicle exocytosis.</text>
</comment>
<evidence type="ECO:0000256" key="1">
    <source>
        <dbReference type="ARBA" id="ARBA00005396"/>
    </source>
</evidence>
<evidence type="ECO:0000256" key="4">
    <source>
        <dbReference type="ARBA" id="ARBA00022775"/>
    </source>
</evidence>
<organism evidence="8 10">
    <name type="scientific">Macrostomum lignano</name>
    <dbReference type="NCBI Taxonomy" id="282301"/>
    <lineage>
        <taxon>Eukaryota</taxon>
        <taxon>Metazoa</taxon>
        <taxon>Spiralia</taxon>
        <taxon>Lophotrochozoa</taxon>
        <taxon>Platyhelminthes</taxon>
        <taxon>Rhabditophora</taxon>
        <taxon>Macrostomorpha</taxon>
        <taxon>Macrostomida</taxon>
        <taxon>Macrostomidae</taxon>
        <taxon>Macrostomum</taxon>
    </lineage>
</organism>
<dbReference type="GO" id="GO:0043195">
    <property type="term" value="C:terminal bouton"/>
    <property type="evidence" value="ECO:0007669"/>
    <property type="project" value="TreeGrafter"/>
</dbReference>
<evidence type="ECO:0000256" key="2">
    <source>
        <dbReference type="ARBA" id="ARBA00022448"/>
    </source>
</evidence>
<evidence type="ECO:0000313" key="7">
    <source>
        <dbReference type="EMBL" id="PAA67112.1"/>
    </source>
</evidence>
<accession>A0A267FI97</accession>
<dbReference type="GO" id="GO:0016079">
    <property type="term" value="P:synaptic vesicle exocytosis"/>
    <property type="evidence" value="ECO:0007669"/>
    <property type="project" value="TreeGrafter"/>
</dbReference>
<evidence type="ECO:0000256" key="3">
    <source>
        <dbReference type="ARBA" id="ARBA00022483"/>
    </source>
</evidence>
<keyword evidence="2" id="KW-0813">Transport</keyword>
<dbReference type="GO" id="GO:0019905">
    <property type="term" value="F:syntaxin binding"/>
    <property type="evidence" value="ECO:0007669"/>
    <property type="project" value="InterPro"/>
</dbReference>
<comment type="similarity">
    <text evidence="1">Belongs to the complexin/synaphin family.</text>
</comment>
<feature type="region of interest" description="Disordered" evidence="6">
    <location>
        <begin position="1"/>
        <end position="122"/>
    </location>
</feature>
<dbReference type="OrthoDB" id="6229630at2759"/>
<evidence type="ECO:0000256" key="6">
    <source>
        <dbReference type="SAM" id="MobiDB-lite"/>
    </source>
</evidence>
<dbReference type="SUPFAM" id="SSF58038">
    <property type="entry name" value="SNARE fusion complex"/>
    <property type="match status" value="1"/>
</dbReference>
<name>A0A267FI97_9PLAT</name>
<keyword evidence="10" id="KW-1185">Reference proteome</keyword>